<dbReference type="AlphaFoldDB" id="A0A2I0BEV3"/>
<dbReference type="GO" id="GO:0005634">
    <property type="term" value="C:nucleus"/>
    <property type="evidence" value="ECO:0007669"/>
    <property type="project" value="UniProtKB-SubCell"/>
</dbReference>
<protein>
    <submittedName>
        <fullName evidence="6">E3 ubiquitin-protein ligase HOS1</fullName>
    </submittedName>
</protein>
<dbReference type="PANTHER" id="PTHR47358">
    <property type="entry name" value="E3 UBIQUITIN-PROTEIN LIGASE HOS1"/>
    <property type="match status" value="1"/>
</dbReference>
<reference evidence="6 7" key="1">
    <citation type="journal article" date="2017" name="Nature">
        <title>The Apostasia genome and the evolution of orchids.</title>
        <authorList>
            <person name="Zhang G.Q."/>
            <person name="Liu K.W."/>
            <person name="Li Z."/>
            <person name="Lohaus R."/>
            <person name="Hsiao Y.Y."/>
            <person name="Niu S.C."/>
            <person name="Wang J.Y."/>
            <person name="Lin Y.C."/>
            <person name="Xu Q."/>
            <person name="Chen L.J."/>
            <person name="Yoshida K."/>
            <person name="Fujiwara S."/>
            <person name="Wang Z.W."/>
            <person name="Zhang Y.Q."/>
            <person name="Mitsuda N."/>
            <person name="Wang M."/>
            <person name="Liu G.H."/>
            <person name="Pecoraro L."/>
            <person name="Huang H.X."/>
            <person name="Xiao X.J."/>
            <person name="Lin M."/>
            <person name="Wu X.Y."/>
            <person name="Wu W.L."/>
            <person name="Chen Y.Y."/>
            <person name="Chang S.B."/>
            <person name="Sakamoto S."/>
            <person name="Ohme-Takagi M."/>
            <person name="Yagi M."/>
            <person name="Zeng S.J."/>
            <person name="Shen C.Y."/>
            <person name="Yeh C.M."/>
            <person name="Luo Y.B."/>
            <person name="Tsai W.C."/>
            <person name="Van de Peer Y."/>
            <person name="Liu Z.J."/>
        </authorList>
    </citation>
    <scope>NUCLEOTIDE SEQUENCE [LARGE SCALE GENOMIC DNA]</scope>
    <source>
        <strain evidence="7">cv. Shenzhen</strain>
        <tissue evidence="6">Stem</tissue>
    </source>
</reference>
<keyword evidence="7" id="KW-1185">Reference proteome</keyword>
<dbReference type="GO" id="GO:0016567">
    <property type="term" value="P:protein ubiquitination"/>
    <property type="evidence" value="ECO:0007669"/>
    <property type="project" value="InterPro"/>
</dbReference>
<dbReference type="PROSITE" id="PS50089">
    <property type="entry name" value="ZF_RING_2"/>
    <property type="match status" value="1"/>
</dbReference>
<dbReference type="EMBL" id="KZ451886">
    <property type="protein sequence ID" value="PKA66296.1"/>
    <property type="molecule type" value="Genomic_DNA"/>
</dbReference>
<comment type="subcellular location">
    <subcellularLocation>
        <location evidence="1">Nucleus</location>
    </subcellularLocation>
</comment>
<evidence type="ECO:0000256" key="1">
    <source>
        <dbReference type="ARBA" id="ARBA00004123"/>
    </source>
</evidence>
<gene>
    <name evidence="6" type="primary">HOS1</name>
    <name evidence="6" type="ORF">AXF42_Ash006993</name>
</gene>
<keyword evidence="4" id="KW-0732">Signal</keyword>
<dbReference type="GO" id="GO:0008270">
    <property type="term" value="F:zinc ion binding"/>
    <property type="evidence" value="ECO:0007669"/>
    <property type="project" value="UniProtKB-KW"/>
</dbReference>
<dbReference type="PANTHER" id="PTHR47358:SF2">
    <property type="entry name" value="E3 UBIQUITIN-PROTEIN LIGASE HOS1"/>
    <property type="match status" value="1"/>
</dbReference>
<evidence type="ECO:0000313" key="7">
    <source>
        <dbReference type="Proteomes" id="UP000236161"/>
    </source>
</evidence>
<dbReference type="Proteomes" id="UP000236161">
    <property type="component" value="Unassembled WGS sequence"/>
</dbReference>
<dbReference type="InterPro" id="IPR013083">
    <property type="entry name" value="Znf_RING/FYVE/PHD"/>
</dbReference>
<organism evidence="6 7">
    <name type="scientific">Apostasia shenzhenica</name>
    <dbReference type="NCBI Taxonomy" id="1088818"/>
    <lineage>
        <taxon>Eukaryota</taxon>
        <taxon>Viridiplantae</taxon>
        <taxon>Streptophyta</taxon>
        <taxon>Embryophyta</taxon>
        <taxon>Tracheophyta</taxon>
        <taxon>Spermatophyta</taxon>
        <taxon>Magnoliopsida</taxon>
        <taxon>Liliopsida</taxon>
        <taxon>Asparagales</taxon>
        <taxon>Orchidaceae</taxon>
        <taxon>Apostasioideae</taxon>
        <taxon>Apostasia</taxon>
    </lineage>
</organism>
<evidence type="ECO:0000256" key="4">
    <source>
        <dbReference type="SAM" id="SignalP"/>
    </source>
</evidence>
<keyword evidence="3" id="KW-0863">Zinc-finger</keyword>
<evidence type="ECO:0000313" key="6">
    <source>
        <dbReference type="EMBL" id="PKA66296.1"/>
    </source>
</evidence>
<feature type="signal peptide" evidence="4">
    <location>
        <begin position="1"/>
        <end position="24"/>
    </location>
</feature>
<dbReference type="InterPro" id="IPR044718">
    <property type="entry name" value="HOS1"/>
</dbReference>
<keyword evidence="3" id="KW-0862">Zinc</keyword>
<evidence type="ECO:0000259" key="5">
    <source>
        <dbReference type="PROSITE" id="PS50089"/>
    </source>
</evidence>
<sequence>MASSFLLISSSLVILLSFLFPAAAGQLFSGQSPGDGVRIESISRDLGEMLAGRAFELVNAESSETYEKNKNYYSHDVPVLEYKMTDGKLVSAVVVYRNKAGELETAFVLTMKVKVGDHGGSRLIQAVLRYTDDGLLIKPAKWLYFDSTLGKAGEPSVKWGIFGLKALRYLSLDHSKVYPSLKVIISSPYFLQILPHVHRNSAIYRVPQLINLTQPIINGTLHQEIWEKEWETCGTRNALNVKVKKFNQARVNGGSNYDFLKEIAAWTVLLLLPLWLVVRFRKWQLPDAQLLYSILLARSLLRSDVSVIVRNRRLQDAELPSSIFLDALEHFASIDLLELCNEAKIERCRATRDLSSCGRYVQDVLNSCGHASLCAECSKRCDMCPICRTSVPNTGNILRPRLYYECVNAGLISKRYADRFQEKDDSRDHFVAIQRVYSLFDVAHGLEEMKLNLTFLQKLASQLTGISNVLEVMVSSLKENFSAEANDLHCFSDGTLKTKQHLETMIWCIQHDFLKNVQSRYPDYQSWILDVHRRKSARTNQTWPDISNYSEKTDGPSECTLFIELALSNLGIEESYVDRSHEIDISCLQDSNSPLIFSSKISESYRNRASACYPFENARAAADILFLHGSSDMVIAKRAIFLYYLFDRHWTLPDADWRYLVDDFASSFGISILSQLESFVFYLLDDESEQALQEACSLLPEIAGPHTHPKIAQVLLERQCPDVALTVLRCTGRDGFGMQANFEHENEQISLDEAVTVLRVRIECGLLTEAFMYQRIYCSNLKELISRNQHLSSSNNHKHDLWIHHMEVLVTELCFLCIRRNLVDRMIELPWYSTEEKFIHKYLLRYASENPSSIYGSLLMVYYLQRYRYKEAFQVDRELRSLEQSCLENLDEEIAYQMKSISLWRSRLVDKCLDLVPEVQRKQVLTGDVGESESSFFLDSHMDAESPSMVQLNPSNLSSLSMKPPSVVLQNHADSFQFLKTSNESEQNSSTGNVQWNFSTKVPSVLQERLLTSFGNSQNGYQVLPLKELNTSPLRKPSLEHQLYQINDTYARRSYGSIRRGENSYIHSTRLTSGDRMELLNVPSNHNSLKGEVHDWSHRTLGRQNMLDDPWTSTTIDEKTEKAWRLVI</sequence>
<keyword evidence="3" id="KW-0479">Metal-binding</keyword>
<accession>A0A2I0BEV3</accession>
<dbReference type="InterPro" id="IPR001841">
    <property type="entry name" value="Znf_RING"/>
</dbReference>
<dbReference type="Pfam" id="PF13934">
    <property type="entry name" value="ELYS"/>
    <property type="match status" value="1"/>
</dbReference>
<evidence type="ECO:0000256" key="3">
    <source>
        <dbReference type="PROSITE-ProRule" id="PRU00175"/>
    </source>
</evidence>
<dbReference type="InterPro" id="IPR025151">
    <property type="entry name" value="ELYS_dom"/>
</dbReference>
<dbReference type="OrthoDB" id="20729at2759"/>
<evidence type="ECO:0000256" key="2">
    <source>
        <dbReference type="ARBA" id="ARBA00023242"/>
    </source>
</evidence>
<dbReference type="GO" id="GO:0004842">
    <property type="term" value="F:ubiquitin-protein transferase activity"/>
    <property type="evidence" value="ECO:0007669"/>
    <property type="project" value="InterPro"/>
</dbReference>
<feature type="chain" id="PRO_5014186118" evidence="4">
    <location>
        <begin position="25"/>
        <end position="1128"/>
    </location>
</feature>
<dbReference type="Gene3D" id="3.30.40.10">
    <property type="entry name" value="Zinc/RING finger domain, C3HC4 (zinc finger)"/>
    <property type="match status" value="1"/>
</dbReference>
<feature type="domain" description="RING-type" evidence="5">
    <location>
        <begin position="357"/>
        <end position="388"/>
    </location>
</feature>
<name>A0A2I0BEV3_9ASPA</name>
<proteinExistence type="predicted"/>
<keyword evidence="2" id="KW-0539">Nucleus</keyword>
<dbReference type="STRING" id="1088818.A0A2I0BEV3"/>